<comment type="caution">
    <text evidence="1">The sequence shown here is derived from an EMBL/GenBank/DDBJ whole genome shotgun (WGS) entry which is preliminary data.</text>
</comment>
<keyword evidence="2" id="KW-1185">Reference proteome</keyword>
<evidence type="ECO:0000313" key="1">
    <source>
        <dbReference type="EMBL" id="MDN7025201.1"/>
    </source>
</evidence>
<reference evidence="1" key="1">
    <citation type="submission" date="2019-05" db="EMBL/GenBank/DDBJ databases">
        <title>Methanoculleus sp. FWC-SCC1, a methanogenic archaeon isolated from deep marine cold seep.</title>
        <authorList>
            <person name="Chen Y.-W."/>
            <person name="Chen S.-C."/>
            <person name="Teng N.-H."/>
            <person name="Lai M.-C."/>
        </authorList>
    </citation>
    <scope>NUCLEOTIDE SEQUENCE</scope>
    <source>
        <strain evidence="1">FWC-SCC1</strain>
    </source>
</reference>
<protein>
    <submittedName>
        <fullName evidence="1">DUF3795 domain-containing protein</fullName>
    </submittedName>
</protein>
<accession>A0ABT8MBD9</accession>
<dbReference type="InterPro" id="IPR024227">
    <property type="entry name" value="DUF3795"/>
</dbReference>
<dbReference type="Pfam" id="PF12675">
    <property type="entry name" value="DUF3795"/>
    <property type="match status" value="1"/>
</dbReference>
<organism evidence="1 2">
    <name type="scientific">Methanoculleus frigidifontis</name>
    <dbReference type="NCBI Taxonomy" id="2584085"/>
    <lineage>
        <taxon>Archaea</taxon>
        <taxon>Methanobacteriati</taxon>
        <taxon>Methanobacteriota</taxon>
        <taxon>Stenosarchaea group</taxon>
        <taxon>Methanomicrobia</taxon>
        <taxon>Methanomicrobiales</taxon>
        <taxon>Methanomicrobiaceae</taxon>
        <taxon>Methanoculleus</taxon>
    </lineage>
</organism>
<sequence>MPVYFRPAGLCGECEYRAQTGCRGCTAIHKPFWGDSCPLKTCCEAKGLENCGQCEEFPCEALIRFAFDESQGDDGRRIAQCRAWCGE</sequence>
<proteinExistence type="predicted"/>
<name>A0ABT8MBD9_9EURY</name>
<evidence type="ECO:0000313" key="2">
    <source>
        <dbReference type="Proteomes" id="UP001168338"/>
    </source>
</evidence>
<dbReference type="Proteomes" id="UP001168338">
    <property type="component" value="Unassembled WGS sequence"/>
</dbReference>
<dbReference type="EMBL" id="VCYH01000006">
    <property type="protein sequence ID" value="MDN7025201.1"/>
    <property type="molecule type" value="Genomic_DNA"/>
</dbReference>
<gene>
    <name evidence="1" type="ORF">FGU65_09920</name>
</gene>